<dbReference type="STRING" id="331657.A0A4U0X2B2"/>
<keyword evidence="3" id="KW-1185">Reference proteome</keyword>
<dbReference type="Proteomes" id="UP000308768">
    <property type="component" value="Unassembled WGS sequence"/>
</dbReference>
<sequence>MEMVVDDLVPSSPALLSRVATVSGENSKTNPPIFTPGLNHVNQPENLESWTDGQETATPDVNQLHPRGDWLSGQEGLTLGEPDSFQDGDYGLTHIGQQESFWHWDDFDTSFWPDGMDFSFADDSYAVASSTRSIAGYFPHKTAQSELQAALVGHQSTKNAMEMMQLYFEQISRPSSPRREQPKNRWFSAPPRIQIYDEEVMNVFAHIADHHLANTIPILADFSAIENRRKELHLAYAAVGGLFCNIPGRFKVVNSMYNDARRMLLDPTYQRNVRSLNDRLSTVKTVGAHTFILLEVYGLCSGDKRSYEFVEAFHAKMLSAVEEYKRTDVTQEMPPEQLDNKNRFRNSSTLASPGNHSNLLLDCKGP</sequence>
<name>A0A4U0X2B2_9PEZI</name>
<accession>A0A4U0X2B2</accession>
<proteinExistence type="predicted"/>
<reference evidence="2 3" key="1">
    <citation type="submission" date="2017-03" db="EMBL/GenBank/DDBJ databases">
        <title>Genomes of endolithic fungi from Antarctica.</title>
        <authorList>
            <person name="Coleine C."/>
            <person name="Masonjones S."/>
            <person name="Stajich J.E."/>
        </authorList>
    </citation>
    <scope>NUCLEOTIDE SEQUENCE [LARGE SCALE GENOMIC DNA]</scope>
    <source>
        <strain evidence="2 3">CCFEE 5187</strain>
    </source>
</reference>
<protein>
    <submittedName>
        <fullName evidence="2">Uncharacterized protein</fullName>
    </submittedName>
</protein>
<evidence type="ECO:0000313" key="2">
    <source>
        <dbReference type="EMBL" id="TKA68425.1"/>
    </source>
</evidence>
<evidence type="ECO:0000313" key="3">
    <source>
        <dbReference type="Proteomes" id="UP000308768"/>
    </source>
</evidence>
<comment type="caution">
    <text evidence="2">The sequence shown here is derived from an EMBL/GenBank/DDBJ whole genome shotgun (WGS) entry which is preliminary data.</text>
</comment>
<dbReference type="AlphaFoldDB" id="A0A4U0X2B2"/>
<organism evidence="2 3">
    <name type="scientific">Cryomyces minteri</name>
    <dbReference type="NCBI Taxonomy" id="331657"/>
    <lineage>
        <taxon>Eukaryota</taxon>
        <taxon>Fungi</taxon>
        <taxon>Dikarya</taxon>
        <taxon>Ascomycota</taxon>
        <taxon>Pezizomycotina</taxon>
        <taxon>Dothideomycetes</taxon>
        <taxon>Dothideomycetes incertae sedis</taxon>
        <taxon>Cryomyces</taxon>
    </lineage>
</organism>
<feature type="region of interest" description="Disordered" evidence="1">
    <location>
        <begin position="328"/>
        <end position="366"/>
    </location>
</feature>
<feature type="compositionally biased region" description="Polar residues" evidence="1">
    <location>
        <begin position="345"/>
        <end position="358"/>
    </location>
</feature>
<dbReference type="OrthoDB" id="10018191at2759"/>
<evidence type="ECO:0000256" key="1">
    <source>
        <dbReference type="SAM" id="MobiDB-lite"/>
    </source>
</evidence>
<gene>
    <name evidence="2" type="ORF">B0A49_08387</name>
</gene>
<dbReference type="EMBL" id="NAJN01000819">
    <property type="protein sequence ID" value="TKA68425.1"/>
    <property type="molecule type" value="Genomic_DNA"/>
</dbReference>